<evidence type="ECO:0000256" key="1">
    <source>
        <dbReference type="SAM" id="MobiDB-lite"/>
    </source>
</evidence>
<dbReference type="OrthoDB" id="7357161at2"/>
<dbReference type="Proteomes" id="UP000073923">
    <property type="component" value="Unassembled WGS sequence"/>
</dbReference>
<comment type="caution">
    <text evidence="3">The sequence shown here is derived from an EMBL/GenBank/DDBJ whole genome shotgun (WGS) entry which is preliminary data.</text>
</comment>
<protein>
    <submittedName>
        <fullName evidence="3">Uncharacterized protein</fullName>
    </submittedName>
</protein>
<accession>A0A147IUK8</accession>
<proteinExistence type="predicted"/>
<organism evidence="3 4">
    <name type="scientific">Sphingomonas yabuuchiae</name>
    <dbReference type="NCBI Taxonomy" id="172044"/>
    <lineage>
        <taxon>Bacteria</taxon>
        <taxon>Pseudomonadati</taxon>
        <taxon>Pseudomonadota</taxon>
        <taxon>Alphaproteobacteria</taxon>
        <taxon>Sphingomonadales</taxon>
        <taxon>Sphingomonadaceae</taxon>
        <taxon>Sphingomonas</taxon>
    </lineage>
</organism>
<name>A0A147IUK8_9SPHN</name>
<gene>
    <name evidence="3" type="ORF">NS355_07000</name>
</gene>
<reference evidence="3 4" key="1">
    <citation type="journal article" date="2016" name="Front. Microbiol.">
        <title>Genomic Resource of Rice Seed Associated Bacteria.</title>
        <authorList>
            <person name="Midha S."/>
            <person name="Bansal K."/>
            <person name="Sharma S."/>
            <person name="Kumar N."/>
            <person name="Patil P.P."/>
            <person name="Chaudhry V."/>
            <person name="Patil P.B."/>
        </authorList>
    </citation>
    <scope>NUCLEOTIDE SEQUENCE [LARGE SCALE GENOMIC DNA]</scope>
    <source>
        <strain evidence="3 4">NS355</strain>
    </source>
</reference>
<dbReference type="RefSeq" id="WP_058745052.1">
    <property type="nucleotide sequence ID" value="NZ_LDTF01000028.1"/>
</dbReference>
<dbReference type="AlphaFoldDB" id="A0A147IUK8"/>
<evidence type="ECO:0000313" key="4">
    <source>
        <dbReference type="Proteomes" id="UP000073923"/>
    </source>
</evidence>
<evidence type="ECO:0000256" key="2">
    <source>
        <dbReference type="SAM" id="SignalP"/>
    </source>
</evidence>
<feature type="signal peptide" evidence="2">
    <location>
        <begin position="1"/>
        <end position="21"/>
    </location>
</feature>
<evidence type="ECO:0000313" key="3">
    <source>
        <dbReference type="EMBL" id="KTT99342.1"/>
    </source>
</evidence>
<sequence>MRGVILLVAALASWIASPAGAASRYLVRTGSGGGQPVGTQVVPPPDGFGHVPPFTVTRRPDGTYRHSFDVTTRRPTPTVTIYVGPGGDNSANCLSWATRCRSLRQAMVRAGAQPVTQVVRILAQAAIYRATSVDGAGIPDDFGAWLGARNLVIEPCDKAGQPLPASDGRFSRAAQVVSSHEAALPGFTATADPRVFVASYTNQPLDRAMWDEKYSNRFGRPLGLLPVPTDGIANTANPIAEINAAADRFGKGAFFLDTTAKKLWVRLSDGRAPDGDVHISATGRQLYLAITPDLNFSLYMRQVDQWGGYFQLNGWPNRSTWAISLVDTYQGYVTNGASLFTTAGSVVWERSVISDYGIDAFGTGTEASENGYFTWYELDSIAEWGGYGQTVEDGSANASTQHRHSVGVSVNTVYRFNTNRTVHDIGDARSWRLGMTVGPSTRATQEASGLLTPPKDGAKAAAVAVAAGYYNETGPQTTKIWVDGLTVIGPMTYILGAYNNQQGGGSGGTIYYRNVTAPDGMPQVTASPYAGQAQTGTIKPY</sequence>
<dbReference type="EMBL" id="LDTF01000028">
    <property type="protein sequence ID" value="KTT99342.1"/>
    <property type="molecule type" value="Genomic_DNA"/>
</dbReference>
<feature type="chain" id="PRO_5007548951" evidence="2">
    <location>
        <begin position="22"/>
        <end position="541"/>
    </location>
</feature>
<dbReference type="PATRIC" id="fig|172044.3.peg.1145"/>
<feature type="region of interest" description="Disordered" evidence="1">
    <location>
        <begin position="36"/>
        <end position="56"/>
    </location>
</feature>
<keyword evidence="2" id="KW-0732">Signal</keyword>